<name>A0A9P7NH09_9HYPO</name>
<feature type="chain" id="PRO_5040368938" description="Ecp2 effector protein domain-containing protein" evidence="1">
    <location>
        <begin position="22"/>
        <end position="172"/>
    </location>
</feature>
<accession>A0A9P7NH09</accession>
<comment type="caution">
    <text evidence="2">The sequence shown here is derived from an EMBL/GenBank/DDBJ whole genome shotgun (WGS) entry which is preliminary data.</text>
</comment>
<dbReference type="AlphaFoldDB" id="A0A9P7NH09"/>
<evidence type="ECO:0000313" key="3">
    <source>
        <dbReference type="Proteomes" id="UP000748025"/>
    </source>
</evidence>
<proteinExistence type="predicted"/>
<keyword evidence="1" id="KW-0732">Signal</keyword>
<keyword evidence="3" id="KW-1185">Reference proteome</keyword>
<sequence length="172" mass="18665">MRQFIYLFFALLGALLPTIDAHAFTIFSAKVFEGLLLDNRTISEVQCFRGGINTTDFARAAGMVSTYCKNYKIASKSPYVAIAGITTAYVCSEMNLEVCSGDTLDLANELLNDKCGPGVAGHVRLGVAKNGTLYGRGVLETPLCPGLGPGRMKKYQFYPISTFINGTRVGKW</sequence>
<protein>
    <recommendedName>
        <fullName evidence="4">Ecp2 effector protein domain-containing protein</fullName>
    </recommendedName>
</protein>
<dbReference type="OrthoDB" id="4948893at2759"/>
<feature type="signal peptide" evidence="1">
    <location>
        <begin position="1"/>
        <end position="21"/>
    </location>
</feature>
<organism evidence="2 3">
    <name type="scientific">Claviceps pusilla</name>
    <dbReference type="NCBI Taxonomy" id="123648"/>
    <lineage>
        <taxon>Eukaryota</taxon>
        <taxon>Fungi</taxon>
        <taxon>Dikarya</taxon>
        <taxon>Ascomycota</taxon>
        <taxon>Pezizomycotina</taxon>
        <taxon>Sordariomycetes</taxon>
        <taxon>Hypocreomycetidae</taxon>
        <taxon>Hypocreales</taxon>
        <taxon>Clavicipitaceae</taxon>
        <taxon>Claviceps</taxon>
    </lineage>
</organism>
<reference evidence="2" key="1">
    <citation type="journal article" date="2020" name="bioRxiv">
        <title>Whole genome comparisons of ergot fungi reveals the divergence and evolution of species within the genus Claviceps are the result of varying mechanisms driving genome evolution and host range expansion.</title>
        <authorList>
            <person name="Wyka S.A."/>
            <person name="Mondo S.J."/>
            <person name="Liu M."/>
            <person name="Dettman J."/>
            <person name="Nalam V."/>
            <person name="Broders K.D."/>
        </authorList>
    </citation>
    <scope>NUCLEOTIDE SEQUENCE</scope>
    <source>
        <strain evidence="2">CCC 602</strain>
    </source>
</reference>
<dbReference type="EMBL" id="SRPW01000062">
    <property type="protein sequence ID" value="KAG6018153.1"/>
    <property type="molecule type" value="Genomic_DNA"/>
</dbReference>
<evidence type="ECO:0000256" key="1">
    <source>
        <dbReference type="SAM" id="SignalP"/>
    </source>
</evidence>
<evidence type="ECO:0008006" key="4">
    <source>
        <dbReference type="Google" id="ProtNLM"/>
    </source>
</evidence>
<evidence type="ECO:0000313" key="2">
    <source>
        <dbReference type="EMBL" id="KAG6018153.1"/>
    </source>
</evidence>
<dbReference type="Proteomes" id="UP000748025">
    <property type="component" value="Unassembled WGS sequence"/>
</dbReference>
<gene>
    <name evidence="2" type="ORF">E4U43_007395</name>
</gene>